<organism evidence="1 2">
    <name type="scientific">Paenibacillus paeoniae</name>
    <dbReference type="NCBI Taxonomy" id="2292705"/>
    <lineage>
        <taxon>Bacteria</taxon>
        <taxon>Bacillati</taxon>
        <taxon>Bacillota</taxon>
        <taxon>Bacilli</taxon>
        <taxon>Bacillales</taxon>
        <taxon>Paenibacillaceae</taxon>
        <taxon>Paenibacillus</taxon>
    </lineage>
</organism>
<dbReference type="AlphaFoldDB" id="A0A371PFE2"/>
<dbReference type="Proteomes" id="UP000261905">
    <property type="component" value="Unassembled WGS sequence"/>
</dbReference>
<protein>
    <submittedName>
        <fullName evidence="1">Uncharacterized protein</fullName>
    </submittedName>
</protein>
<dbReference type="OrthoDB" id="2623531at2"/>
<evidence type="ECO:0000313" key="1">
    <source>
        <dbReference type="EMBL" id="REK74673.1"/>
    </source>
</evidence>
<name>A0A371PFE2_9BACL</name>
<keyword evidence="2" id="KW-1185">Reference proteome</keyword>
<evidence type="ECO:0000313" key="2">
    <source>
        <dbReference type="Proteomes" id="UP000261905"/>
    </source>
</evidence>
<sequence>MNRGRQQSAKRRFKTGQWVQYDGMYSNDWGDDLLLVQGDLFPAHPQMGETHWFYSGPAVHYDHKSPKSNGHYIGY</sequence>
<proteinExistence type="predicted"/>
<dbReference type="EMBL" id="QUBQ01000002">
    <property type="protein sequence ID" value="REK74673.1"/>
    <property type="molecule type" value="Genomic_DNA"/>
</dbReference>
<accession>A0A371PFE2</accession>
<dbReference type="RefSeq" id="WP_116046232.1">
    <property type="nucleotide sequence ID" value="NZ_QUBQ01000002.1"/>
</dbReference>
<reference evidence="1 2" key="1">
    <citation type="submission" date="2018-08" db="EMBL/GenBank/DDBJ databases">
        <title>Paenibacillus sp. M4BSY-1, whole genome shotgun sequence.</title>
        <authorList>
            <person name="Tuo L."/>
        </authorList>
    </citation>
    <scope>NUCLEOTIDE SEQUENCE [LARGE SCALE GENOMIC DNA]</scope>
    <source>
        <strain evidence="1 2">M4BSY-1</strain>
    </source>
</reference>
<gene>
    <name evidence="1" type="ORF">DX130_13420</name>
</gene>
<comment type="caution">
    <text evidence="1">The sequence shown here is derived from an EMBL/GenBank/DDBJ whole genome shotgun (WGS) entry which is preliminary data.</text>
</comment>